<dbReference type="InParanoid" id="A0A6P4BL26"/>
<feature type="transmembrane region" description="Helical" evidence="6">
    <location>
        <begin position="94"/>
        <end position="113"/>
    </location>
</feature>
<feature type="transmembrane region" description="Helical" evidence="6">
    <location>
        <begin position="196"/>
        <end position="221"/>
    </location>
</feature>
<dbReference type="Pfam" id="PF04515">
    <property type="entry name" value="Choline_transpo"/>
    <property type="match status" value="1"/>
</dbReference>
<name>A0A6P4BL26_ZIZJJ</name>
<dbReference type="PANTHER" id="PTHR12385">
    <property type="entry name" value="CHOLINE TRANSPORTER-LIKE (SLC FAMILY 44)"/>
    <property type="match status" value="1"/>
</dbReference>
<evidence type="ECO:0000256" key="6">
    <source>
        <dbReference type="RuleBase" id="RU368066"/>
    </source>
</evidence>
<feature type="transmembrane region" description="Helical" evidence="6">
    <location>
        <begin position="364"/>
        <end position="380"/>
    </location>
</feature>
<evidence type="ECO:0000256" key="2">
    <source>
        <dbReference type="ARBA" id="ARBA00007168"/>
    </source>
</evidence>
<feature type="transmembrane region" description="Helical" evidence="6">
    <location>
        <begin position="27"/>
        <end position="49"/>
    </location>
</feature>
<protein>
    <recommendedName>
        <fullName evidence="6">Choline transporter-like protein</fullName>
    </recommendedName>
</protein>
<feature type="transmembrane region" description="Helical" evidence="6">
    <location>
        <begin position="61"/>
        <end position="82"/>
    </location>
</feature>
<keyword evidence="3 6" id="KW-0812">Transmembrane</keyword>
<dbReference type="RefSeq" id="XP_048321831.2">
    <property type="nucleotide sequence ID" value="XM_048465874.2"/>
</dbReference>
<comment type="function">
    <text evidence="6">Choline transporter.</text>
</comment>
<evidence type="ECO:0000313" key="7">
    <source>
        <dbReference type="Proteomes" id="UP001652623"/>
    </source>
</evidence>
<evidence type="ECO:0000256" key="4">
    <source>
        <dbReference type="ARBA" id="ARBA00022989"/>
    </source>
</evidence>
<dbReference type="RefSeq" id="XP_015899789.3">
    <property type="nucleotide sequence ID" value="XM_016044303.4"/>
</dbReference>
<dbReference type="PANTHER" id="PTHR12385:SF84">
    <property type="entry name" value="CHOLINE TRANSPORTER-LIKE PROTEIN"/>
    <property type="match status" value="1"/>
</dbReference>
<gene>
    <name evidence="8 9" type="primary">LOC107433062</name>
</gene>
<sequence length="462" mass="51323">MQIEQEPNINNIQATRRSNFLGKIFEYIFYFQCVFTIVLTSFFAIRGIFSNDDHHFHPVMWYPPSLTAIGVSAITAFLLQSLTSRNPFKAMKAIFWFMSPIATILLGSLIISVGNGAGFGTGILVVISGIVISLNGCRVIPRLAYAIDVLSHSLDHTPPKKNCIIFLAILASVFYSCFLVAGIGGIATTRTRIDEFVFVPVILLCQFWTMQVIKNVILVTVSRVNYKRFKNSTEFDTFVALRETLRDSMGSICMGSISVPVFAAIYGFAQTMKLLDVCCANCCFGFASKLVSYGNRWGFVHVGEHRKGIVRASMDTLELLKGSQLEKVIGSDLNATLCFLCGVAGGSISGIAGGAWALAVHKSYVIQISLYAFLIGYYMGRIAMAWLHASVMAYYVAFAENPRSIVFLNSPIPGQIEDIRRLENASSSSRSQIREEFRQQIRDQIEELVRTDDCNARRELNL</sequence>
<organism evidence="7 8">
    <name type="scientific">Ziziphus jujuba</name>
    <name type="common">Chinese jujube</name>
    <name type="synonym">Ziziphus sativa</name>
    <dbReference type="NCBI Taxonomy" id="326968"/>
    <lineage>
        <taxon>Eukaryota</taxon>
        <taxon>Viridiplantae</taxon>
        <taxon>Streptophyta</taxon>
        <taxon>Embryophyta</taxon>
        <taxon>Tracheophyta</taxon>
        <taxon>Spermatophyta</taxon>
        <taxon>Magnoliopsida</taxon>
        <taxon>eudicotyledons</taxon>
        <taxon>Gunneridae</taxon>
        <taxon>Pentapetalae</taxon>
        <taxon>rosids</taxon>
        <taxon>fabids</taxon>
        <taxon>Rosales</taxon>
        <taxon>Rhamnaceae</taxon>
        <taxon>Paliureae</taxon>
        <taxon>Ziziphus</taxon>
    </lineage>
</organism>
<evidence type="ECO:0000313" key="9">
    <source>
        <dbReference type="RefSeq" id="XP_048321831.2"/>
    </source>
</evidence>
<dbReference type="InterPro" id="IPR007603">
    <property type="entry name" value="Choline_transptr-like"/>
</dbReference>
<accession>A0A6P4BL26</accession>
<keyword evidence="4 6" id="KW-1133">Transmembrane helix</keyword>
<evidence type="ECO:0000256" key="5">
    <source>
        <dbReference type="ARBA" id="ARBA00023136"/>
    </source>
</evidence>
<comment type="similarity">
    <text evidence="2 6">Belongs to the CTL (choline transporter-like) family.</text>
</comment>
<dbReference type="AlphaFoldDB" id="A0A6P4BL26"/>
<evidence type="ECO:0000256" key="1">
    <source>
        <dbReference type="ARBA" id="ARBA00004141"/>
    </source>
</evidence>
<reference evidence="8 9" key="1">
    <citation type="submission" date="2025-05" db="UniProtKB">
        <authorList>
            <consortium name="RefSeq"/>
        </authorList>
    </citation>
    <scope>IDENTIFICATION</scope>
    <source>
        <tissue evidence="8 9">Seedling</tissue>
    </source>
</reference>
<dbReference type="GO" id="GO:0005886">
    <property type="term" value="C:plasma membrane"/>
    <property type="evidence" value="ECO:0007669"/>
    <property type="project" value="UniProtKB-SubCell"/>
</dbReference>
<dbReference type="GO" id="GO:0022857">
    <property type="term" value="F:transmembrane transporter activity"/>
    <property type="evidence" value="ECO:0007669"/>
    <property type="project" value="UniProtKB-UniRule"/>
</dbReference>
<feature type="transmembrane region" description="Helical" evidence="6">
    <location>
        <begin position="162"/>
        <end position="184"/>
    </location>
</feature>
<dbReference type="KEGG" id="zju:107433062"/>
<keyword evidence="7" id="KW-1185">Reference proteome</keyword>
<evidence type="ECO:0000256" key="3">
    <source>
        <dbReference type="ARBA" id="ARBA00022692"/>
    </source>
</evidence>
<evidence type="ECO:0000313" key="8">
    <source>
        <dbReference type="RefSeq" id="XP_015899789.3"/>
    </source>
</evidence>
<feature type="transmembrane region" description="Helical" evidence="6">
    <location>
        <begin position="119"/>
        <end position="141"/>
    </location>
</feature>
<dbReference type="Proteomes" id="UP001652623">
    <property type="component" value="Chromosome 11"/>
</dbReference>
<feature type="transmembrane region" description="Helical" evidence="6">
    <location>
        <begin position="337"/>
        <end position="358"/>
    </location>
</feature>
<comment type="subcellular location">
    <subcellularLocation>
        <location evidence="6">Cell membrane</location>
        <topology evidence="6">Multi-pass membrane protein</topology>
    </subcellularLocation>
    <subcellularLocation>
        <location evidence="1">Membrane</location>
        <topology evidence="1">Multi-pass membrane protein</topology>
    </subcellularLocation>
</comment>
<keyword evidence="5 6" id="KW-0472">Membrane</keyword>
<dbReference type="GeneID" id="107433062"/>
<proteinExistence type="inferred from homology"/>